<feature type="non-terminal residue" evidence="2">
    <location>
        <position position="1"/>
    </location>
</feature>
<gene>
    <name evidence="2" type="ORF">GMARGA_LOCUS43349</name>
</gene>
<dbReference type="Proteomes" id="UP000789901">
    <property type="component" value="Unassembled WGS sequence"/>
</dbReference>
<reference evidence="2 3" key="1">
    <citation type="submission" date="2021-06" db="EMBL/GenBank/DDBJ databases">
        <authorList>
            <person name="Kallberg Y."/>
            <person name="Tangrot J."/>
            <person name="Rosling A."/>
        </authorList>
    </citation>
    <scope>NUCLEOTIDE SEQUENCE [LARGE SCALE GENOMIC DNA]</scope>
    <source>
        <strain evidence="2 3">120-4 pot B 10/14</strain>
    </source>
</reference>
<sequence>STMDSANDDNLDTSDNGKEKNSNDDEEVLASTSISTNFNAIIYTPDNLKEEVKKVQYLFNGCDTEYVWLGSTSNLINHFRDIYYITKESLANKSVKVHQQTIQQ</sequence>
<dbReference type="EMBL" id="CAJVQB010139343">
    <property type="protein sequence ID" value="CAG8854528.1"/>
    <property type="molecule type" value="Genomic_DNA"/>
</dbReference>
<evidence type="ECO:0000313" key="2">
    <source>
        <dbReference type="EMBL" id="CAG8854528.1"/>
    </source>
</evidence>
<name>A0ABN7XGU5_GIGMA</name>
<feature type="region of interest" description="Disordered" evidence="1">
    <location>
        <begin position="1"/>
        <end position="29"/>
    </location>
</feature>
<comment type="caution">
    <text evidence="2">The sequence shown here is derived from an EMBL/GenBank/DDBJ whole genome shotgun (WGS) entry which is preliminary data.</text>
</comment>
<evidence type="ECO:0000313" key="3">
    <source>
        <dbReference type="Proteomes" id="UP000789901"/>
    </source>
</evidence>
<feature type="non-terminal residue" evidence="2">
    <location>
        <position position="104"/>
    </location>
</feature>
<accession>A0ABN7XGU5</accession>
<protein>
    <submittedName>
        <fullName evidence="2">25087_t:CDS:1</fullName>
    </submittedName>
</protein>
<proteinExistence type="predicted"/>
<feature type="compositionally biased region" description="Acidic residues" evidence="1">
    <location>
        <begin position="1"/>
        <end position="12"/>
    </location>
</feature>
<evidence type="ECO:0000256" key="1">
    <source>
        <dbReference type="SAM" id="MobiDB-lite"/>
    </source>
</evidence>
<keyword evidence="3" id="KW-1185">Reference proteome</keyword>
<organism evidence="2 3">
    <name type="scientific">Gigaspora margarita</name>
    <dbReference type="NCBI Taxonomy" id="4874"/>
    <lineage>
        <taxon>Eukaryota</taxon>
        <taxon>Fungi</taxon>
        <taxon>Fungi incertae sedis</taxon>
        <taxon>Mucoromycota</taxon>
        <taxon>Glomeromycotina</taxon>
        <taxon>Glomeromycetes</taxon>
        <taxon>Diversisporales</taxon>
        <taxon>Gigasporaceae</taxon>
        <taxon>Gigaspora</taxon>
    </lineage>
</organism>